<name>A0A7C1H7G0_9BACT</name>
<dbReference type="Proteomes" id="UP000886198">
    <property type="component" value="Unassembled WGS sequence"/>
</dbReference>
<gene>
    <name evidence="1" type="ORF">ENN47_10380</name>
</gene>
<dbReference type="AlphaFoldDB" id="A0A7C1H7G0"/>
<protein>
    <recommendedName>
        <fullName evidence="2">Outer membrane protein beta-barrel domain-containing protein</fullName>
    </recommendedName>
</protein>
<evidence type="ECO:0000313" key="1">
    <source>
        <dbReference type="EMBL" id="HDP78566.1"/>
    </source>
</evidence>
<proteinExistence type="predicted"/>
<organism evidence="1">
    <name type="scientific">Mesotoga infera</name>
    <dbReference type="NCBI Taxonomy" id="1236046"/>
    <lineage>
        <taxon>Bacteria</taxon>
        <taxon>Thermotogati</taxon>
        <taxon>Thermotogota</taxon>
        <taxon>Thermotogae</taxon>
        <taxon>Kosmotogales</taxon>
        <taxon>Kosmotogaceae</taxon>
        <taxon>Mesotoga</taxon>
    </lineage>
</organism>
<comment type="caution">
    <text evidence="1">The sequence shown here is derived from an EMBL/GenBank/DDBJ whole genome shotgun (WGS) entry which is preliminary data.</text>
</comment>
<evidence type="ECO:0008006" key="2">
    <source>
        <dbReference type="Google" id="ProtNLM"/>
    </source>
</evidence>
<sequence>MKTLVVFLMAIMTGSLGFGSLIIDGMHYSGIASAGGELVYDGINAAYVISQIGKNSFELGGNFSFISSSSSEEFYKSGHFNTMLKVFAGQAYDLTEKSAAGLRVASRVGLMTANFDKFGIFFSITPVIYVRVGFLSFGVSLGVELEQFFGMETLPVFHAGGEITYRF</sequence>
<reference evidence="1" key="1">
    <citation type="journal article" date="2020" name="mSystems">
        <title>Genome- and Community-Level Interaction Insights into Carbon Utilization and Element Cycling Functions of Hydrothermarchaeota in Hydrothermal Sediment.</title>
        <authorList>
            <person name="Zhou Z."/>
            <person name="Liu Y."/>
            <person name="Xu W."/>
            <person name="Pan J."/>
            <person name="Luo Z.H."/>
            <person name="Li M."/>
        </authorList>
    </citation>
    <scope>NUCLEOTIDE SEQUENCE [LARGE SCALE GENOMIC DNA]</scope>
    <source>
        <strain evidence="1">SpSt-1179</strain>
    </source>
</reference>
<dbReference type="EMBL" id="DSBT01000321">
    <property type="protein sequence ID" value="HDP78566.1"/>
    <property type="molecule type" value="Genomic_DNA"/>
</dbReference>
<accession>A0A7C1H7G0</accession>